<dbReference type="Pfam" id="PF19078">
    <property type="entry name" value="Big_12"/>
    <property type="match status" value="1"/>
</dbReference>
<dbReference type="InterPro" id="IPR025282">
    <property type="entry name" value="DUF4214"/>
</dbReference>
<dbReference type="EMBL" id="JACHXD010000004">
    <property type="protein sequence ID" value="MBB3118866.1"/>
    <property type="molecule type" value="Genomic_DNA"/>
</dbReference>
<feature type="region of interest" description="Disordered" evidence="1">
    <location>
        <begin position="270"/>
        <end position="290"/>
    </location>
</feature>
<feature type="region of interest" description="Disordered" evidence="1">
    <location>
        <begin position="200"/>
        <end position="228"/>
    </location>
</feature>
<dbReference type="InterPro" id="IPR036278">
    <property type="entry name" value="Sialidase_sf"/>
</dbReference>
<evidence type="ECO:0000259" key="3">
    <source>
        <dbReference type="Pfam" id="PF19077"/>
    </source>
</evidence>
<feature type="domain" description="Bacterial Ig-like" evidence="3">
    <location>
        <begin position="276"/>
        <end position="386"/>
    </location>
</feature>
<feature type="domain" description="Bacterial Ig-like" evidence="4">
    <location>
        <begin position="1157"/>
        <end position="1255"/>
    </location>
</feature>
<evidence type="ECO:0000313" key="5">
    <source>
        <dbReference type="EMBL" id="MBB3118866.1"/>
    </source>
</evidence>
<dbReference type="InterPro" id="IPR013783">
    <property type="entry name" value="Ig-like_fold"/>
</dbReference>
<accession>A0A7W5FTR4</accession>
<feature type="compositionally biased region" description="Low complexity" evidence="1">
    <location>
        <begin position="216"/>
        <end position="228"/>
    </location>
</feature>
<dbReference type="InterPro" id="IPR001343">
    <property type="entry name" value="Hemolysn_Ca-bd"/>
</dbReference>
<evidence type="ECO:0000256" key="1">
    <source>
        <dbReference type="SAM" id="MobiDB-lite"/>
    </source>
</evidence>
<proteinExistence type="predicted"/>
<organism evidence="5 6">
    <name type="scientific">Pseudoduganella violacea</name>
    <dbReference type="NCBI Taxonomy" id="1715466"/>
    <lineage>
        <taxon>Bacteria</taxon>
        <taxon>Pseudomonadati</taxon>
        <taxon>Pseudomonadota</taxon>
        <taxon>Betaproteobacteria</taxon>
        <taxon>Burkholderiales</taxon>
        <taxon>Oxalobacteraceae</taxon>
        <taxon>Telluria group</taxon>
        <taxon>Pseudoduganella</taxon>
    </lineage>
</organism>
<feature type="domain" description="DUF4214" evidence="2">
    <location>
        <begin position="1626"/>
        <end position="1698"/>
    </location>
</feature>
<sequence length="1914" mass="190764">MQSATYDFASNVTAHTVFDSGGIKVASQTVSGHILTVAASTGSVVVADEQDFAGTDVTELVGQIFAVDPNDVNGPLSLTLSLDGSKTFDLSSIAIFDWADSINQLRLTTSKGTVVINVNSSVGTAETFALNDPKLKGISSVVLTDQAGNPIFLGLDNIVLDNITLPNTTPTFVSATTTLTLAQNAGATDIRALLHVSDSDNGQTETWSQSSAPSHGTLSFSSATASSGSTNITPGGTITYTPTAGFAGTDSFVVQVTDGSATSTRTITVSVTPATPGAPDLAAASDTGSSSTDNITGATSLSFSGTSAAGDSSSTVRVFLDKNNNGSYDAGTDATATATVSNGSWTVSGLSTSGYSDGSYNAYAIVTSATGALNSTASSALSVTLDHTGPATTIGSLAFSADSGSSGSDFITNVAAQTISATLSAGLGAGEVAQASLDNGVTWTDVSSMVSGTALSWTGVTLAGSGTLKLRVIDQHGNAGTAASQAYTLDTTAPATTSATTAFSADTGGSSSDLITATAAQTLSGTLSANVQAGELVEVSLDNGATWSTASSTVGQSSWTLAGQVLSGSGTLKVRVSDAAGNHGSASSQAYVLDTAAPTAATPVRANLMTPTGSSFTFTVTYADSGGAGIDASTFGTGNVSVKDSGNNALTVSGISVSGNTVTYTVTAPGGSWDGGDAGSYTIGIAGNSVKDLAGNAVAANASAHSFNVLFSTAPAVSALGLSADSGSSASDFITNVAAQTISATLGAALPAGAVVKGSLDNGATWIDITSMVSGTSVQWTGVTLSGSGTIIIKAVDSNNLDGAVASQAYTLDTIAPATLNSSSSFSADTGGSGTDLITATAAQSLNGVLGAAVQTGEVVEVSLDNGATWTAASSTIGQSNWSLAGQVLSGSGTLKVRVSDAAGNHGSASSQAYVLDTTAPTAGTPVRADMRVPGGSSFTFTVTYADSGGAGIDTSTFGTSNVTVKDPGNNALTVSGVSASGNTVTYTVTAPGGSWDSGDVGSYTIGLAGNSVKDLAGNAVAANASAHTFNVTANSLPQLGGTFSTALNVNDNTTTTPFSGVTVSDADGDAVSIAISYTAANGVLSGTGLSGTAGNYVLTAASAAAAQSALQGLVFTPTANQVAVGSTTSTAFTLTPNDGNANGTSDSSTLVTAAPVRPTATLALSDSALTAGETAVLTVTFSEAVTGFTSADLTIPTGTLGALTSNDGGRTWTATYTPTANTTSATNAFTLDLTGVQDAGGSSGLGTASSANFSLNTVPPSEPPPTGTIDGVPVVQQQGTDPVTGLATTTLTVPLVQPTRNEDPNTPNANMADIPLSVSAGAVRAGLTVSLPTGTGLLAEGPSTLLNHEQGLLDLIRRIEQKTVAGSSVQQEMTGQGTNFLNDLLSSVLLKTNTLVPTAAAGQGGNRTIMIEGSSSTPAPGGEPNKSAIGLVIDATQLGGNATLQLDNVDFAAIVGNATVRGGDGRNMVVGDGASQNIFLGADDDLLFGGAGKDIVGSAGGNDRLDGGADDDFVAGGVGDDILIGGSGNDILQGGRSDSGLWDFYMKADGTLSARHQTAIFAPLEKETVQLAEINTSLRVMDFLAADKATLGDIALLYHAAFSRAADIGGLNFYLRGGATAAQTAKAFTDSSEWVGQGWDQLSDSAFVAKLYQQVLGRAADAQGYQFWIDALSGAHGVPVSRSEALAGFALGAEHRALQNTANGLALAQGNLAQEAAWFANSGNDRLEGGAGSDVLEGGDGIDTAVYAGQLSGYQFVLARDGQLHVVDKANGDSDTLRAIEKGEFAGQQIDLTFTQAGQARLQTLGLLYEAVLDRPGDLGGFAWWASLPLDAAQYAAGFTSSAEFRARYDGMNNSAFVQTLYANSGLAESAAGGAATWVGYLDTHSRAELIGSWIGQQAVIDAQYASQGLWLV</sequence>
<feature type="compositionally biased region" description="Polar residues" evidence="1">
    <location>
        <begin position="200"/>
        <end position="214"/>
    </location>
</feature>
<dbReference type="Gene3D" id="2.60.40.10">
    <property type="entry name" value="Immunoglobulins"/>
    <property type="match status" value="4"/>
</dbReference>
<dbReference type="InterPro" id="IPR011049">
    <property type="entry name" value="Serralysin-like_metalloprot_C"/>
</dbReference>
<dbReference type="Gene3D" id="2.60.40.3440">
    <property type="match status" value="1"/>
</dbReference>
<protein>
    <recommendedName>
        <fullName evidence="7">DUF4214 domain-containing protein</fullName>
    </recommendedName>
</protein>
<dbReference type="Pfam" id="PF17963">
    <property type="entry name" value="Big_9"/>
    <property type="match status" value="1"/>
</dbReference>
<dbReference type="Pfam" id="PF13946">
    <property type="entry name" value="DUF4214"/>
    <property type="match status" value="1"/>
</dbReference>
<dbReference type="GO" id="GO:0005509">
    <property type="term" value="F:calcium ion binding"/>
    <property type="evidence" value="ECO:0007669"/>
    <property type="project" value="InterPro"/>
</dbReference>
<name>A0A7W5FTR4_9BURK</name>
<dbReference type="Proteomes" id="UP000541535">
    <property type="component" value="Unassembled WGS sequence"/>
</dbReference>
<dbReference type="PRINTS" id="PR00313">
    <property type="entry name" value="CABNDNGRPT"/>
</dbReference>
<feature type="domain" description="Bacterial Ig-like" evidence="3">
    <location>
        <begin position="498"/>
        <end position="595"/>
    </location>
</feature>
<dbReference type="Pfam" id="PF00353">
    <property type="entry name" value="HemolysinCabind"/>
    <property type="match status" value="3"/>
</dbReference>
<dbReference type="InterPro" id="IPR044016">
    <property type="entry name" value="Big_13"/>
</dbReference>
<dbReference type="RefSeq" id="WP_183440742.1">
    <property type="nucleotide sequence ID" value="NZ_JACHXD010000004.1"/>
</dbReference>
<comment type="caution">
    <text evidence="5">The sequence shown here is derived from an EMBL/GenBank/DDBJ whole genome shotgun (WGS) entry which is preliminary data.</text>
</comment>
<evidence type="ECO:0000313" key="6">
    <source>
        <dbReference type="Proteomes" id="UP000541535"/>
    </source>
</evidence>
<keyword evidence="6" id="KW-1185">Reference proteome</keyword>
<dbReference type="PROSITE" id="PS00330">
    <property type="entry name" value="HEMOLYSIN_CALCIUM"/>
    <property type="match status" value="1"/>
</dbReference>
<dbReference type="Gene3D" id="2.150.10.10">
    <property type="entry name" value="Serralysin-like metalloprotease, C-terminal"/>
    <property type="match status" value="2"/>
</dbReference>
<evidence type="ECO:0000259" key="2">
    <source>
        <dbReference type="Pfam" id="PF13946"/>
    </source>
</evidence>
<gene>
    <name evidence="5" type="ORF">FHS03_001911</name>
</gene>
<dbReference type="SUPFAM" id="SSF51120">
    <property type="entry name" value="beta-Roll"/>
    <property type="match status" value="2"/>
</dbReference>
<dbReference type="Pfam" id="PF19077">
    <property type="entry name" value="Big_13"/>
    <property type="match status" value="2"/>
</dbReference>
<dbReference type="SUPFAM" id="SSF50939">
    <property type="entry name" value="Sialidases"/>
    <property type="match status" value="1"/>
</dbReference>
<dbReference type="InterPro" id="IPR044048">
    <property type="entry name" value="Big_12"/>
</dbReference>
<reference evidence="5 6" key="1">
    <citation type="submission" date="2020-08" db="EMBL/GenBank/DDBJ databases">
        <title>Genomic Encyclopedia of Type Strains, Phase III (KMG-III): the genomes of soil and plant-associated and newly described type strains.</title>
        <authorList>
            <person name="Whitman W."/>
        </authorList>
    </citation>
    <scope>NUCLEOTIDE SEQUENCE [LARGE SCALE GENOMIC DNA]</scope>
    <source>
        <strain evidence="5 6">CECT 8897</strain>
    </source>
</reference>
<evidence type="ECO:0000259" key="4">
    <source>
        <dbReference type="Pfam" id="PF19078"/>
    </source>
</evidence>
<evidence type="ECO:0008006" key="7">
    <source>
        <dbReference type="Google" id="ProtNLM"/>
    </source>
</evidence>
<dbReference type="InterPro" id="IPR018511">
    <property type="entry name" value="Hemolysin-typ_Ca-bd_CS"/>
</dbReference>